<evidence type="ECO:0000259" key="6">
    <source>
        <dbReference type="Pfam" id="PF03944"/>
    </source>
</evidence>
<dbReference type="SUPFAM" id="SSF49785">
    <property type="entry name" value="Galactose-binding domain-like"/>
    <property type="match status" value="1"/>
</dbReference>
<dbReference type="Pfam" id="PF03944">
    <property type="entry name" value="Endotoxin_C"/>
    <property type="match status" value="1"/>
</dbReference>
<dbReference type="InterPro" id="IPR005638">
    <property type="entry name" value="Pest_crys_dom-III"/>
</dbReference>
<dbReference type="GO" id="GO:0005102">
    <property type="term" value="F:signaling receptor binding"/>
    <property type="evidence" value="ECO:0007669"/>
    <property type="project" value="InterPro"/>
</dbReference>
<evidence type="ECO:0000313" key="7">
    <source>
        <dbReference type="EMBL" id="OUC03759.1"/>
    </source>
</evidence>
<keyword evidence="2" id="KW-0800">Toxin</keyword>
<feature type="domain" description="Pesticidal crystal protein" evidence="6">
    <location>
        <begin position="119"/>
        <end position="254"/>
    </location>
</feature>
<evidence type="ECO:0000259" key="5">
    <source>
        <dbReference type="Pfam" id="PF00555"/>
    </source>
</evidence>
<dbReference type="GO" id="GO:0030435">
    <property type="term" value="P:sporulation resulting in formation of a cellular spore"/>
    <property type="evidence" value="ECO:0007669"/>
    <property type="project" value="UniProtKB-KW"/>
</dbReference>
<dbReference type="EMBL" id="MOOV01000019">
    <property type="protein sequence ID" value="OUC03759.1"/>
    <property type="molecule type" value="Genomic_DNA"/>
</dbReference>
<evidence type="ECO:0000256" key="3">
    <source>
        <dbReference type="ARBA" id="ARBA00022969"/>
    </source>
</evidence>
<dbReference type="AlphaFoldDB" id="A0A9X6N7P0"/>
<keyword evidence="3" id="KW-0749">Sporulation</keyword>
<comment type="caution">
    <text evidence="7">The sequence shown here is derived from an EMBL/GenBank/DDBJ whole genome shotgun (WGS) entry which is preliminary data.</text>
</comment>
<dbReference type="SUPFAM" id="SSF51096">
    <property type="entry name" value="delta-Endotoxin (insectocide), middle domain"/>
    <property type="match status" value="1"/>
</dbReference>
<dbReference type="InterPro" id="IPR036399">
    <property type="entry name" value="Pest_cryst_cen_dom_sf"/>
</dbReference>
<dbReference type="Gene3D" id="2.60.120.260">
    <property type="entry name" value="Galactose-binding domain-like"/>
    <property type="match status" value="1"/>
</dbReference>
<reference evidence="7 8" key="1">
    <citation type="submission" date="2016-10" db="EMBL/GenBank/DDBJ databases">
        <title>Comparative genomics of Bacillus thuringiensis reveals a path to pathogens against multiple invertebrate hosts.</title>
        <authorList>
            <person name="Zheng J."/>
            <person name="Gao Q."/>
            <person name="Liu H."/>
            <person name="Peng D."/>
            <person name="Ruan L."/>
            <person name="Sun M."/>
        </authorList>
    </citation>
    <scope>NUCLEOTIDE SEQUENCE [LARGE SCALE GENOMIC DNA]</scope>
    <source>
        <strain evidence="7">T30001</strain>
    </source>
</reference>
<organism evidence="7 8">
    <name type="scientific">Bacillus thuringiensis subsp. medellin</name>
    <dbReference type="NCBI Taxonomy" id="79672"/>
    <lineage>
        <taxon>Bacteria</taxon>
        <taxon>Bacillati</taxon>
        <taxon>Bacillota</taxon>
        <taxon>Bacilli</taxon>
        <taxon>Bacillales</taxon>
        <taxon>Bacillaceae</taxon>
        <taxon>Bacillus</taxon>
        <taxon>Bacillus cereus group</taxon>
    </lineage>
</organism>
<gene>
    <name evidence="7" type="ORF">BK784_01740</name>
</gene>
<dbReference type="Pfam" id="PF00555">
    <property type="entry name" value="Endotoxin_M"/>
    <property type="match status" value="1"/>
</dbReference>
<proteinExistence type="inferred from homology"/>
<dbReference type="CDD" id="cd04085">
    <property type="entry name" value="delta_endotoxin_C"/>
    <property type="match status" value="1"/>
</dbReference>
<sequence length="315" mass="35967">MRNRDIFRVDMSSHEGGAFNDNYNGIHRANFLGVNIQTNQATNVLFQVNFNAGGFRHNEHSRFLPGEEREVTNANDYTHRLFQVLNAVHTTHNVRSTFFSHAWTHKSLTRQNTFSTDKISQIPTVKTVSNSAERAVISNTGENIIKLDKLTTNLIYPLTSADLQASKTRFIVRIRYASMSNNRLNLLLNDTQVASLNTERTVRSGGSLDNLQYRDFKYAIFTGNFKMGSHFILGIFKETSNTEFVLDKIELIPVGTFANQLLEETQGYNNNCPQNSSSMYDQDYNTYDQNYDQSYNYNHNPGCTCNQGYNNNCPK</sequence>
<comment type="similarity">
    <text evidence="1">Belongs to the delta endotoxin family.</text>
</comment>
<dbReference type="GO" id="GO:0090729">
    <property type="term" value="F:toxin activity"/>
    <property type="evidence" value="ECO:0007669"/>
    <property type="project" value="UniProtKB-KW"/>
</dbReference>
<accession>A0A9X6N7P0</accession>
<name>A0A9X6N7P0_BACTV</name>
<evidence type="ECO:0000256" key="2">
    <source>
        <dbReference type="ARBA" id="ARBA00022656"/>
    </source>
</evidence>
<evidence type="ECO:0000313" key="8">
    <source>
        <dbReference type="Proteomes" id="UP000195160"/>
    </source>
</evidence>
<dbReference type="Gene3D" id="2.100.10.10">
    <property type="entry name" value="Pesticidal crystal protein, central domain"/>
    <property type="match status" value="1"/>
</dbReference>
<dbReference type="Proteomes" id="UP000195160">
    <property type="component" value="Unassembled WGS sequence"/>
</dbReference>
<keyword evidence="4" id="KW-0843">Virulence</keyword>
<evidence type="ECO:0000256" key="4">
    <source>
        <dbReference type="ARBA" id="ARBA00023026"/>
    </source>
</evidence>
<feature type="domain" description="Pesticidal crystal protein" evidence="5">
    <location>
        <begin position="2"/>
        <end position="108"/>
    </location>
</feature>
<dbReference type="InterPro" id="IPR008979">
    <property type="entry name" value="Galactose-bd-like_sf"/>
</dbReference>
<evidence type="ECO:0000256" key="1">
    <source>
        <dbReference type="ARBA" id="ARBA00007819"/>
    </source>
</evidence>
<protein>
    <submittedName>
        <fullName evidence="7">Uncharacterized protein</fullName>
    </submittedName>
</protein>
<dbReference type="InterPro" id="IPR001178">
    <property type="entry name" value="Pest_cryst_dom_II"/>
</dbReference>